<dbReference type="AlphaFoldDB" id="A0A7M7G9G1"/>
<evidence type="ECO:0000313" key="3">
    <source>
        <dbReference type="Proteomes" id="UP000002358"/>
    </source>
</evidence>
<feature type="signal peptide" evidence="1">
    <location>
        <begin position="1"/>
        <end position="23"/>
    </location>
</feature>
<name>A0A7M7G9G1_NASVI</name>
<sequence length="151" mass="17135">MASYVVKILPALIYLAAVLNAQAFDVTEKRVEHIDLTEKDIVKKDEMDFKLRDNKRESRFIGDLVIGERLADETIFRRSVEISNPTDQVYNSAIMLSVERGTIHYVSVNNEKNSYAVACDEPYSLGTSRTSFNVRVPPNTKSQLWLLVAAH</sequence>
<organism evidence="2 3">
    <name type="scientific">Nasonia vitripennis</name>
    <name type="common">Parasitic wasp</name>
    <dbReference type="NCBI Taxonomy" id="7425"/>
    <lineage>
        <taxon>Eukaryota</taxon>
        <taxon>Metazoa</taxon>
        <taxon>Ecdysozoa</taxon>
        <taxon>Arthropoda</taxon>
        <taxon>Hexapoda</taxon>
        <taxon>Insecta</taxon>
        <taxon>Pterygota</taxon>
        <taxon>Neoptera</taxon>
        <taxon>Endopterygota</taxon>
        <taxon>Hymenoptera</taxon>
        <taxon>Apocrita</taxon>
        <taxon>Proctotrupomorpha</taxon>
        <taxon>Chalcidoidea</taxon>
        <taxon>Pteromalidae</taxon>
        <taxon>Pteromalinae</taxon>
        <taxon>Nasonia</taxon>
    </lineage>
</organism>
<reference evidence="2" key="1">
    <citation type="submission" date="2021-01" db="UniProtKB">
        <authorList>
            <consortium name="EnsemblMetazoa"/>
        </authorList>
    </citation>
    <scope>IDENTIFICATION</scope>
</reference>
<keyword evidence="3" id="KW-1185">Reference proteome</keyword>
<dbReference type="EnsemblMetazoa" id="XM_001607982">
    <property type="protein sequence ID" value="XP_001608032"/>
    <property type="gene ID" value="LOC100123179"/>
</dbReference>
<dbReference type="OrthoDB" id="123971at2759"/>
<evidence type="ECO:0000256" key="1">
    <source>
        <dbReference type="SAM" id="SignalP"/>
    </source>
</evidence>
<accession>A0A7M7G9G1</accession>
<dbReference type="KEGG" id="nvi:100123179"/>
<dbReference type="OMA" id="YAVACDE"/>
<protein>
    <submittedName>
        <fullName evidence="2">Uncharacterized protein</fullName>
    </submittedName>
</protein>
<gene>
    <name evidence="2" type="primary">100123179</name>
</gene>
<evidence type="ECO:0000313" key="2">
    <source>
        <dbReference type="EnsemblMetazoa" id="XP_001608032"/>
    </source>
</evidence>
<feature type="chain" id="PRO_5029648896" evidence="1">
    <location>
        <begin position="24"/>
        <end position="151"/>
    </location>
</feature>
<dbReference type="InParanoid" id="A0A7M7G9G1"/>
<keyword evidence="1" id="KW-0732">Signal</keyword>
<proteinExistence type="predicted"/>
<dbReference type="Proteomes" id="UP000002358">
    <property type="component" value="Chromosome 3"/>
</dbReference>